<evidence type="ECO:0000313" key="2">
    <source>
        <dbReference type="Proteomes" id="UP000557307"/>
    </source>
</evidence>
<name>A0A840TTD1_9BACT</name>
<keyword evidence="2" id="KW-1185">Reference proteome</keyword>
<dbReference type="EMBL" id="JACHGF010000008">
    <property type="protein sequence ID" value="MBB5286155.1"/>
    <property type="molecule type" value="Genomic_DNA"/>
</dbReference>
<accession>A0A840TTD1</accession>
<dbReference type="AlphaFoldDB" id="A0A840TTD1"/>
<sequence>MHLFIFALLPIPRLTPMLSRCTLKEQKMPINIYILDSGEKLDWLCDEAWDLPFQIYALETWLMQKGKDLEPGNYVADIGFDIRKDAAGGGGVLSSESMAIMGKIGMDLYFSEYPSVQ</sequence>
<evidence type="ECO:0000313" key="1">
    <source>
        <dbReference type="EMBL" id="MBB5286155.1"/>
    </source>
</evidence>
<protein>
    <submittedName>
        <fullName evidence="1">Uncharacterized protein</fullName>
    </submittedName>
</protein>
<proteinExistence type="predicted"/>
<organism evidence="1 2">
    <name type="scientific">Rhabdobacter roseus</name>
    <dbReference type="NCBI Taxonomy" id="1655419"/>
    <lineage>
        <taxon>Bacteria</taxon>
        <taxon>Pseudomonadati</taxon>
        <taxon>Bacteroidota</taxon>
        <taxon>Cytophagia</taxon>
        <taxon>Cytophagales</taxon>
        <taxon>Cytophagaceae</taxon>
        <taxon>Rhabdobacter</taxon>
    </lineage>
</organism>
<reference evidence="1 2" key="1">
    <citation type="submission" date="2020-08" db="EMBL/GenBank/DDBJ databases">
        <title>Genomic Encyclopedia of Type Strains, Phase IV (KMG-IV): sequencing the most valuable type-strain genomes for metagenomic binning, comparative biology and taxonomic classification.</title>
        <authorList>
            <person name="Goeker M."/>
        </authorList>
    </citation>
    <scope>NUCLEOTIDE SEQUENCE [LARGE SCALE GENOMIC DNA]</scope>
    <source>
        <strain evidence="1 2">DSM 105074</strain>
    </source>
</reference>
<dbReference type="RefSeq" id="WP_221307510.1">
    <property type="nucleotide sequence ID" value="NZ_JACHGF010000008.1"/>
</dbReference>
<dbReference type="Proteomes" id="UP000557307">
    <property type="component" value="Unassembled WGS sequence"/>
</dbReference>
<gene>
    <name evidence="1" type="ORF">HNQ92_004315</name>
</gene>
<comment type="caution">
    <text evidence="1">The sequence shown here is derived from an EMBL/GenBank/DDBJ whole genome shotgun (WGS) entry which is preliminary data.</text>
</comment>